<dbReference type="Proteomes" id="UP000652761">
    <property type="component" value="Unassembled WGS sequence"/>
</dbReference>
<protein>
    <submittedName>
        <fullName evidence="2">Uncharacterized protein</fullName>
    </submittedName>
</protein>
<comment type="caution">
    <text evidence="2">The sequence shown here is derived from an EMBL/GenBank/DDBJ whole genome shotgun (WGS) entry which is preliminary data.</text>
</comment>
<sequence>MMVMTVALSRLQSSRGWTRTPSPASPFLTASLFAAQEPLREARRGTVVRPDFDGETSQQQRQGARRAEETGR</sequence>
<accession>A0A843WN20</accession>
<evidence type="ECO:0000313" key="3">
    <source>
        <dbReference type="Proteomes" id="UP000652761"/>
    </source>
</evidence>
<dbReference type="EMBL" id="NMUH01004316">
    <property type="protein sequence ID" value="MQM09207.1"/>
    <property type="molecule type" value="Genomic_DNA"/>
</dbReference>
<gene>
    <name evidence="2" type="ORF">Taro_042076</name>
</gene>
<keyword evidence="3" id="KW-1185">Reference proteome</keyword>
<reference evidence="2" key="1">
    <citation type="submission" date="2017-07" db="EMBL/GenBank/DDBJ databases">
        <title>Taro Niue Genome Assembly and Annotation.</title>
        <authorList>
            <person name="Atibalentja N."/>
            <person name="Keating K."/>
            <person name="Fields C.J."/>
        </authorList>
    </citation>
    <scope>NUCLEOTIDE SEQUENCE</scope>
    <source>
        <strain evidence="2">Niue_2</strain>
        <tissue evidence="2">Leaf</tissue>
    </source>
</reference>
<feature type="region of interest" description="Disordered" evidence="1">
    <location>
        <begin position="41"/>
        <end position="72"/>
    </location>
</feature>
<organism evidence="2 3">
    <name type="scientific">Colocasia esculenta</name>
    <name type="common">Wild taro</name>
    <name type="synonym">Arum esculentum</name>
    <dbReference type="NCBI Taxonomy" id="4460"/>
    <lineage>
        <taxon>Eukaryota</taxon>
        <taxon>Viridiplantae</taxon>
        <taxon>Streptophyta</taxon>
        <taxon>Embryophyta</taxon>
        <taxon>Tracheophyta</taxon>
        <taxon>Spermatophyta</taxon>
        <taxon>Magnoliopsida</taxon>
        <taxon>Liliopsida</taxon>
        <taxon>Araceae</taxon>
        <taxon>Aroideae</taxon>
        <taxon>Colocasieae</taxon>
        <taxon>Colocasia</taxon>
    </lineage>
</organism>
<name>A0A843WN20_COLES</name>
<evidence type="ECO:0000256" key="1">
    <source>
        <dbReference type="SAM" id="MobiDB-lite"/>
    </source>
</evidence>
<dbReference type="AlphaFoldDB" id="A0A843WN20"/>
<proteinExistence type="predicted"/>
<evidence type="ECO:0000313" key="2">
    <source>
        <dbReference type="EMBL" id="MQM09207.1"/>
    </source>
</evidence>